<proteinExistence type="predicted"/>
<dbReference type="EMBL" id="JANJYI010000008">
    <property type="protein sequence ID" value="KAK2640387.1"/>
    <property type="molecule type" value="Genomic_DNA"/>
</dbReference>
<organism evidence="1 2">
    <name type="scientific">Dipteronia dyeriana</name>
    <dbReference type="NCBI Taxonomy" id="168575"/>
    <lineage>
        <taxon>Eukaryota</taxon>
        <taxon>Viridiplantae</taxon>
        <taxon>Streptophyta</taxon>
        <taxon>Embryophyta</taxon>
        <taxon>Tracheophyta</taxon>
        <taxon>Spermatophyta</taxon>
        <taxon>Magnoliopsida</taxon>
        <taxon>eudicotyledons</taxon>
        <taxon>Gunneridae</taxon>
        <taxon>Pentapetalae</taxon>
        <taxon>rosids</taxon>
        <taxon>malvids</taxon>
        <taxon>Sapindales</taxon>
        <taxon>Sapindaceae</taxon>
        <taxon>Hippocastanoideae</taxon>
        <taxon>Acereae</taxon>
        <taxon>Dipteronia</taxon>
    </lineage>
</organism>
<gene>
    <name evidence="1" type="ORF">Ddye_028182</name>
</gene>
<dbReference type="Proteomes" id="UP001280121">
    <property type="component" value="Unassembled WGS sequence"/>
</dbReference>
<evidence type="ECO:0000313" key="2">
    <source>
        <dbReference type="Proteomes" id="UP001280121"/>
    </source>
</evidence>
<accession>A0AAD9TQI9</accession>
<protein>
    <submittedName>
        <fullName evidence="1">Uncharacterized protein</fullName>
    </submittedName>
</protein>
<keyword evidence="2" id="KW-1185">Reference proteome</keyword>
<name>A0AAD9TQI9_9ROSI</name>
<sequence length="185" mass="20228">MALESKLLAKIFTFSWECLTFRNLDLSAQSLQNLKDKTASLLGNLRPLMAAATDGAGSDGVTVVQSLSIVFAAKSCRRSFDSATSKFPLSLRNPSLLGFGPLCGHMSASRSTTHDLSMEYHSTDRGVCMLLESQYAQHVTSGLLRCVCRGLGYYLCRSCCRTTCWSLFSLVVSGFTYPNNLPLED</sequence>
<reference evidence="1" key="1">
    <citation type="journal article" date="2023" name="Plant J.">
        <title>Genome sequences and population genomics provide insights into the demographic history, inbreeding, and mutation load of two 'living fossil' tree species of Dipteronia.</title>
        <authorList>
            <person name="Feng Y."/>
            <person name="Comes H.P."/>
            <person name="Chen J."/>
            <person name="Zhu S."/>
            <person name="Lu R."/>
            <person name="Zhang X."/>
            <person name="Li P."/>
            <person name="Qiu J."/>
            <person name="Olsen K.M."/>
            <person name="Qiu Y."/>
        </authorList>
    </citation>
    <scope>NUCLEOTIDE SEQUENCE</scope>
    <source>
        <strain evidence="1">KIB01</strain>
    </source>
</reference>
<comment type="caution">
    <text evidence="1">The sequence shown here is derived from an EMBL/GenBank/DDBJ whole genome shotgun (WGS) entry which is preliminary data.</text>
</comment>
<dbReference type="AlphaFoldDB" id="A0AAD9TQI9"/>
<evidence type="ECO:0000313" key="1">
    <source>
        <dbReference type="EMBL" id="KAK2640387.1"/>
    </source>
</evidence>